<dbReference type="GO" id="GO:0016787">
    <property type="term" value="F:hydrolase activity"/>
    <property type="evidence" value="ECO:0007669"/>
    <property type="project" value="UniProtKB-KW"/>
</dbReference>
<name>A0A7W6BQT7_9HYPH</name>
<reference evidence="3 4" key="1">
    <citation type="submission" date="2020-08" db="EMBL/GenBank/DDBJ databases">
        <title>Genomic Encyclopedia of Type Strains, Phase IV (KMG-IV): sequencing the most valuable type-strain genomes for metagenomic binning, comparative biology and taxonomic classification.</title>
        <authorList>
            <person name="Goeker M."/>
        </authorList>
    </citation>
    <scope>NUCLEOTIDE SEQUENCE [LARGE SCALE GENOMIC DNA]</scope>
    <source>
        <strain evidence="3 4">DSM 25024</strain>
    </source>
</reference>
<dbReference type="SUPFAM" id="SSF53474">
    <property type="entry name" value="alpha/beta-Hydrolases"/>
    <property type="match status" value="1"/>
</dbReference>
<protein>
    <submittedName>
        <fullName evidence="3">Acetyl esterase/lipase</fullName>
    </submittedName>
</protein>
<evidence type="ECO:0000256" key="1">
    <source>
        <dbReference type="ARBA" id="ARBA00022801"/>
    </source>
</evidence>
<dbReference type="PANTHER" id="PTHR48081">
    <property type="entry name" value="AB HYDROLASE SUPERFAMILY PROTEIN C4A8.06C"/>
    <property type="match status" value="1"/>
</dbReference>
<dbReference type="OrthoDB" id="9771666at2"/>
<dbReference type="Gene3D" id="3.40.50.1820">
    <property type="entry name" value="alpha/beta hydrolase"/>
    <property type="match status" value="1"/>
</dbReference>
<dbReference type="InterPro" id="IPR050300">
    <property type="entry name" value="GDXG_lipolytic_enzyme"/>
</dbReference>
<keyword evidence="4" id="KW-1185">Reference proteome</keyword>
<dbReference type="EMBL" id="JACIDO010000005">
    <property type="protein sequence ID" value="MBB3936396.1"/>
    <property type="molecule type" value="Genomic_DNA"/>
</dbReference>
<dbReference type="Pfam" id="PF20434">
    <property type="entry name" value="BD-FAE"/>
    <property type="match status" value="1"/>
</dbReference>
<sequence>MTVWTPVADFDAAYDNSAAVPGSAAIIAELPRLAAAYREAAGVRGFAEFDIPYGPHERHRLDLFRPDRDTPAGLVVYVHGGYWKALDKSVWSHLARGARDNGFAVAVPSYRLAPEARVAEIGEDVARAIVYAAGLVAGPIRLVGHSAGGHLVARQIASDSPLPAPVMSRIDLVVPISGLSDLRPIRRTRMNDVLRIDEREAQAESPALLEPVVDCRIEAVVGADELPELRRQTDALASAWAGLGARITATELPGTHHFDVVESLGQASGRLSRLLTGGAPL</sequence>
<evidence type="ECO:0000313" key="4">
    <source>
        <dbReference type="Proteomes" id="UP000531216"/>
    </source>
</evidence>
<dbReference type="RefSeq" id="WP_090962985.1">
    <property type="nucleotide sequence ID" value="NZ_FOOA01000007.1"/>
</dbReference>
<gene>
    <name evidence="3" type="ORF">GGR05_002550</name>
</gene>
<comment type="caution">
    <text evidence="3">The sequence shown here is derived from an EMBL/GenBank/DDBJ whole genome shotgun (WGS) entry which is preliminary data.</text>
</comment>
<proteinExistence type="predicted"/>
<dbReference type="PANTHER" id="PTHR48081:SF33">
    <property type="entry name" value="KYNURENINE FORMAMIDASE"/>
    <property type="match status" value="1"/>
</dbReference>
<feature type="domain" description="BD-FAE-like" evidence="2">
    <location>
        <begin position="61"/>
        <end position="187"/>
    </location>
</feature>
<keyword evidence="1" id="KW-0378">Hydrolase</keyword>
<dbReference type="Proteomes" id="UP000531216">
    <property type="component" value="Unassembled WGS sequence"/>
</dbReference>
<dbReference type="InterPro" id="IPR029058">
    <property type="entry name" value="AB_hydrolase_fold"/>
</dbReference>
<dbReference type="AlphaFoldDB" id="A0A7W6BQT7"/>
<evidence type="ECO:0000259" key="2">
    <source>
        <dbReference type="Pfam" id="PF20434"/>
    </source>
</evidence>
<organism evidence="3 4">
    <name type="scientific">Aureimonas phyllosphaerae</name>
    <dbReference type="NCBI Taxonomy" id="1166078"/>
    <lineage>
        <taxon>Bacteria</taxon>
        <taxon>Pseudomonadati</taxon>
        <taxon>Pseudomonadota</taxon>
        <taxon>Alphaproteobacteria</taxon>
        <taxon>Hyphomicrobiales</taxon>
        <taxon>Aurantimonadaceae</taxon>
        <taxon>Aureimonas</taxon>
    </lineage>
</organism>
<accession>A0A7W6BQT7</accession>
<dbReference type="InterPro" id="IPR049492">
    <property type="entry name" value="BD-FAE-like_dom"/>
</dbReference>
<evidence type="ECO:0000313" key="3">
    <source>
        <dbReference type="EMBL" id="MBB3936396.1"/>
    </source>
</evidence>